<dbReference type="RefSeq" id="XP_008718571.1">
    <property type="nucleotide sequence ID" value="XM_008720349.1"/>
</dbReference>
<dbReference type="SUPFAM" id="SSF51735">
    <property type="entry name" value="NAD(P)-binding Rossmann-fold domains"/>
    <property type="match status" value="1"/>
</dbReference>
<dbReference type="VEuPathDB" id="FungiDB:HMPREF1541_06012"/>
<dbReference type="InterPro" id="IPR041694">
    <property type="entry name" value="ADH_N_2"/>
</dbReference>
<evidence type="ECO:0000313" key="3">
    <source>
        <dbReference type="EMBL" id="ETN39786.1"/>
    </source>
</evidence>
<keyword evidence="1" id="KW-0560">Oxidoreductase</keyword>
<dbReference type="Pfam" id="PF16884">
    <property type="entry name" value="ADH_N_2"/>
    <property type="match status" value="1"/>
</dbReference>
<gene>
    <name evidence="3" type="ORF">HMPREF1541_06012</name>
</gene>
<evidence type="ECO:0000259" key="2">
    <source>
        <dbReference type="SMART" id="SM00829"/>
    </source>
</evidence>
<dbReference type="FunCoup" id="W2RTE4">
    <property type="interactions" value="388"/>
</dbReference>
<dbReference type="SUPFAM" id="SSF50129">
    <property type="entry name" value="GroES-like"/>
    <property type="match status" value="1"/>
</dbReference>
<sequence length="347" mass="37668">MTRPTQTKQWHLISRPTGLPTYEGNNPTFTLKTVDLPSLGKGQVLLKPLFFSNDPAQRAWLDDNTLSYVPPVPLNGPMRARGIAEVVESASDKVKVGDRVTATLGWTEYVVLGEEEVAVLPDPPKGLSWSQYIGALGTTGLTAYYGLVEVGQVKKGQSVVVSGAAGATGNMAVQIAKGILGCSKVIGLAGSAEKCRWVESIGADKCINYKDQDWHAQLENACDGGVDVYFDNVGGEILDAMLRLVKQNGIIVACGGISGYNDQEPTVLKNYMQIVFMRLSVRGFITTDFMATAKQTQELFVRSVEEGKLKIGDEQEQVVDTKFEEVPKTWLMLFGGGNRGKLITKLM</sequence>
<dbReference type="GeneID" id="19973351"/>
<dbReference type="Pfam" id="PF00107">
    <property type="entry name" value="ADH_zinc_N"/>
    <property type="match status" value="1"/>
</dbReference>
<dbReference type="AlphaFoldDB" id="W2RTE4"/>
<reference evidence="3 4" key="1">
    <citation type="submission" date="2013-03" db="EMBL/GenBank/DDBJ databases">
        <title>The Genome Sequence of Phialophora europaea CBS 101466.</title>
        <authorList>
            <consortium name="The Broad Institute Genomics Platform"/>
            <person name="Cuomo C."/>
            <person name="de Hoog S."/>
            <person name="Gorbushina A."/>
            <person name="Walker B."/>
            <person name="Young S.K."/>
            <person name="Zeng Q."/>
            <person name="Gargeya S."/>
            <person name="Fitzgerald M."/>
            <person name="Haas B."/>
            <person name="Abouelleil A."/>
            <person name="Allen A.W."/>
            <person name="Alvarado L."/>
            <person name="Arachchi H.M."/>
            <person name="Berlin A.M."/>
            <person name="Chapman S.B."/>
            <person name="Gainer-Dewar J."/>
            <person name="Goldberg J."/>
            <person name="Griggs A."/>
            <person name="Gujja S."/>
            <person name="Hansen M."/>
            <person name="Howarth C."/>
            <person name="Imamovic A."/>
            <person name="Ireland A."/>
            <person name="Larimer J."/>
            <person name="McCowan C."/>
            <person name="Murphy C."/>
            <person name="Pearson M."/>
            <person name="Poon T.W."/>
            <person name="Priest M."/>
            <person name="Roberts A."/>
            <person name="Saif S."/>
            <person name="Shea T."/>
            <person name="Sisk P."/>
            <person name="Sykes S."/>
            <person name="Wortman J."/>
            <person name="Nusbaum C."/>
            <person name="Birren B."/>
        </authorList>
    </citation>
    <scope>NUCLEOTIDE SEQUENCE [LARGE SCALE GENOMIC DNA]</scope>
    <source>
        <strain evidence="3 4">CBS 101466</strain>
    </source>
</reference>
<dbReference type="Gene3D" id="3.40.50.720">
    <property type="entry name" value="NAD(P)-binding Rossmann-like Domain"/>
    <property type="match status" value="1"/>
</dbReference>
<dbReference type="PANTHER" id="PTHR43205:SF19">
    <property type="entry name" value="ENOYL REDUCTASE (ER) DOMAIN-CONTAINING PROTEIN"/>
    <property type="match status" value="1"/>
</dbReference>
<dbReference type="Proteomes" id="UP000030752">
    <property type="component" value="Unassembled WGS sequence"/>
</dbReference>
<dbReference type="GO" id="GO:0016628">
    <property type="term" value="F:oxidoreductase activity, acting on the CH-CH group of donors, NAD or NADP as acceptor"/>
    <property type="evidence" value="ECO:0007669"/>
    <property type="project" value="InterPro"/>
</dbReference>
<proteinExistence type="predicted"/>
<dbReference type="InterPro" id="IPR011032">
    <property type="entry name" value="GroES-like_sf"/>
</dbReference>
<organism evidence="3 4">
    <name type="scientific">Cyphellophora europaea (strain CBS 101466)</name>
    <name type="common">Phialophora europaea</name>
    <dbReference type="NCBI Taxonomy" id="1220924"/>
    <lineage>
        <taxon>Eukaryota</taxon>
        <taxon>Fungi</taxon>
        <taxon>Dikarya</taxon>
        <taxon>Ascomycota</taxon>
        <taxon>Pezizomycotina</taxon>
        <taxon>Eurotiomycetes</taxon>
        <taxon>Chaetothyriomycetidae</taxon>
        <taxon>Chaetothyriales</taxon>
        <taxon>Cyphellophoraceae</taxon>
        <taxon>Cyphellophora</taxon>
    </lineage>
</organism>
<dbReference type="Gene3D" id="3.90.180.10">
    <property type="entry name" value="Medium-chain alcohol dehydrogenases, catalytic domain"/>
    <property type="match status" value="1"/>
</dbReference>
<dbReference type="CDD" id="cd05288">
    <property type="entry name" value="PGDH"/>
    <property type="match status" value="1"/>
</dbReference>
<dbReference type="InterPro" id="IPR020843">
    <property type="entry name" value="ER"/>
</dbReference>
<keyword evidence="4" id="KW-1185">Reference proteome</keyword>
<name>W2RTE4_CYPE1</name>
<accession>W2RTE4</accession>
<dbReference type="SMART" id="SM00829">
    <property type="entry name" value="PKS_ER"/>
    <property type="match status" value="1"/>
</dbReference>
<protein>
    <recommendedName>
        <fullName evidence="2">Enoyl reductase (ER) domain-containing protein</fullName>
    </recommendedName>
</protein>
<dbReference type="FunFam" id="3.40.50.720:FF:000121">
    <property type="entry name" value="Prostaglandin reductase 2"/>
    <property type="match status" value="1"/>
</dbReference>
<dbReference type="InterPro" id="IPR045010">
    <property type="entry name" value="MDR_fam"/>
</dbReference>
<dbReference type="InterPro" id="IPR036291">
    <property type="entry name" value="NAD(P)-bd_dom_sf"/>
</dbReference>
<dbReference type="EMBL" id="KB822721">
    <property type="protein sequence ID" value="ETN39786.1"/>
    <property type="molecule type" value="Genomic_DNA"/>
</dbReference>
<dbReference type="PANTHER" id="PTHR43205">
    <property type="entry name" value="PROSTAGLANDIN REDUCTASE"/>
    <property type="match status" value="1"/>
</dbReference>
<evidence type="ECO:0000256" key="1">
    <source>
        <dbReference type="ARBA" id="ARBA00023002"/>
    </source>
</evidence>
<evidence type="ECO:0000313" key="4">
    <source>
        <dbReference type="Proteomes" id="UP000030752"/>
    </source>
</evidence>
<dbReference type="eggNOG" id="KOG1196">
    <property type="taxonomic scope" value="Eukaryota"/>
</dbReference>
<dbReference type="OrthoDB" id="809632at2759"/>
<dbReference type="HOGENOM" id="CLU_026673_29_2_1"/>
<dbReference type="InParanoid" id="W2RTE4"/>
<dbReference type="InterPro" id="IPR013149">
    <property type="entry name" value="ADH-like_C"/>
</dbReference>
<feature type="domain" description="Enoyl reductase (ER)" evidence="2">
    <location>
        <begin position="24"/>
        <end position="344"/>
    </location>
</feature>